<feature type="region of interest" description="Disordered" evidence="1">
    <location>
        <begin position="1"/>
        <end position="61"/>
    </location>
</feature>
<feature type="compositionally biased region" description="Polar residues" evidence="1">
    <location>
        <begin position="30"/>
        <end position="39"/>
    </location>
</feature>
<evidence type="ECO:0000313" key="3">
    <source>
        <dbReference type="Proteomes" id="UP000604825"/>
    </source>
</evidence>
<accession>A0A811S499</accession>
<name>A0A811S499_9POAL</name>
<dbReference type="Proteomes" id="UP000604825">
    <property type="component" value="Unassembled WGS sequence"/>
</dbReference>
<proteinExistence type="predicted"/>
<evidence type="ECO:0000256" key="1">
    <source>
        <dbReference type="SAM" id="MobiDB-lite"/>
    </source>
</evidence>
<gene>
    <name evidence="2" type="ORF">NCGR_LOCUS59866</name>
</gene>
<evidence type="ECO:0000313" key="2">
    <source>
        <dbReference type="EMBL" id="CAD6335768.1"/>
    </source>
</evidence>
<feature type="compositionally biased region" description="Polar residues" evidence="1">
    <location>
        <begin position="1"/>
        <end position="14"/>
    </location>
</feature>
<protein>
    <submittedName>
        <fullName evidence="2">Uncharacterized protein</fullName>
    </submittedName>
</protein>
<keyword evidence="3" id="KW-1185">Reference proteome</keyword>
<sequence>MASFGSPRTGSSSYARPCLSNRRSHFSKPARTSRSTEVSYSRGRAGWRSTHDHRRRVRDNRTRGRLLDPELKNSWGAEMGKNGYSSMKRFAGSYGPRLWVPHTPRALVTRTMFQ</sequence>
<dbReference type="AlphaFoldDB" id="A0A811S499"/>
<reference evidence="2" key="1">
    <citation type="submission" date="2020-10" db="EMBL/GenBank/DDBJ databases">
        <authorList>
            <person name="Han B."/>
            <person name="Lu T."/>
            <person name="Zhao Q."/>
            <person name="Huang X."/>
            <person name="Zhao Y."/>
        </authorList>
    </citation>
    <scope>NUCLEOTIDE SEQUENCE</scope>
</reference>
<comment type="caution">
    <text evidence="2">The sequence shown here is derived from an EMBL/GenBank/DDBJ whole genome shotgun (WGS) entry which is preliminary data.</text>
</comment>
<organism evidence="2 3">
    <name type="scientific">Miscanthus lutarioriparius</name>
    <dbReference type="NCBI Taxonomy" id="422564"/>
    <lineage>
        <taxon>Eukaryota</taxon>
        <taxon>Viridiplantae</taxon>
        <taxon>Streptophyta</taxon>
        <taxon>Embryophyta</taxon>
        <taxon>Tracheophyta</taxon>
        <taxon>Spermatophyta</taxon>
        <taxon>Magnoliopsida</taxon>
        <taxon>Liliopsida</taxon>
        <taxon>Poales</taxon>
        <taxon>Poaceae</taxon>
        <taxon>PACMAD clade</taxon>
        <taxon>Panicoideae</taxon>
        <taxon>Andropogonodae</taxon>
        <taxon>Andropogoneae</taxon>
        <taxon>Saccharinae</taxon>
        <taxon>Miscanthus</taxon>
    </lineage>
</organism>
<dbReference type="EMBL" id="CAJGYO010000018">
    <property type="protein sequence ID" value="CAD6335768.1"/>
    <property type="molecule type" value="Genomic_DNA"/>
</dbReference>